<dbReference type="EC" id="2.7.13.3" evidence="2"/>
<evidence type="ECO:0000259" key="8">
    <source>
        <dbReference type="PROSITE" id="PS50109"/>
    </source>
</evidence>
<dbReference type="CDD" id="cd00082">
    <property type="entry name" value="HisKA"/>
    <property type="match status" value="1"/>
</dbReference>
<dbReference type="AlphaFoldDB" id="A0A918MM53"/>
<keyword evidence="3" id="KW-0597">Phosphoprotein</keyword>
<organism evidence="9 10">
    <name type="scientific">Gemmobacter lanyuensis</name>
    <dbReference type="NCBI Taxonomy" id="1054497"/>
    <lineage>
        <taxon>Bacteria</taxon>
        <taxon>Pseudomonadati</taxon>
        <taxon>Pseudomonadota</taxon>
        <taxon>Alphaproteobacteria</taxon>
        <taxon>Rhodobacterales</taxon>
        <taxon>Paracoccaceae</taxon>
        <taxon>Gemmobacter</taxon>
    </lineage>
</organism>
<proteinExistence type="predicted"/>
<comment type="catalytic activity">
    <reaction evidence="1">
        <text>ATP + protein L-histidine = ADP + protein N-phospho-L-histidine.</text>
        <dbReference type="EC" id="2.7.13.3"/>
    </reaction>
</comment>
<evidence type="ECO:0000256" key="6">
    <source>
        <dbReference type="ARBA" id="ARBA00023012"/>
    </source>
</evidence>
<dbReference type="InterPro" id="IPR005467">
    <property type="entry name" value="His_kinase_dom"/>
</dbReference>
<gene>
    <name evidence="9" type="ORF">GCM10011452_24960</name>
</gene>
<dbReference type="Proteomes" id="UP000628984">
    <property type="component" value="Unassembled WGS sequence"/>
</dbReference>
<evidence type="ECO:0000256" key="1">
    <source>
        <dbReference type="ARBA" id="ARBA00000085"/>
    </source>
</evidence>
<protein>
    <recommendedName>
        <fullName evidence="2">histidine kinase</fullName>
        <ecNumber evidence="2">2.7.13.3</ecNumber>
    </recommendedName>
</protein>
<evidence type="ECO:0000256" key="7">
    <source>
        <dbReference type="SAM" id="Phobius"/>
    </source>
</evidence>
<reference evidence="9" key="1">
    <citation type="journal article" date="2014" name="Int. J. Syst. Evol. Microbiol.">
        <title>Complete genome sequence of Corynebacterium casei LMG S-19264T (=DSM 44701T), isolated from a smear-ripened cheese.</title>
        <authorList>
            <consortium name="US DOE Joint Genome Institute (JGI-PGF)"/>
            <person name="Walter F."/>
            <person name="Albersmeier A."/>
            <person name="Kalinowski J."/>
            <person name="Ruckert C."/>
        </authorList>
    </citation>
    <scope>NUCLEOTIDE SEQUENCE</scope>
    <source>
        <strain evidence="9">KCTC 23714</strain>
    </source>
</reference>
<comment type="caution">
    <text evidence="9">The sequence shown here is derived from an EMBL/GenBank/DDBJ whole genome shotgun (WGS) entry which is preliminary data.</text>
</comment>
<dbReference type="PANTHER" id="PTHR43711:SF26">
    <property type="entry name" value="SENSOR HISTIDINE KINASE RCSC"/>
    <property type="match status" value="1"/>
</dbReference>
<name>A0A918MM53_9RHOB</name>
<dbReference type="SUPFAM" id="SSF55874">
    <property type="entry name" value="ATPase domain of HSP90 chaperone/DNA topoisomerase II/histidine kinase"/>
    <property type="match status" value="1"/>
</dbReference>
<dbReference type="SMART" id="SM00388">
    <property type="entry name" value="HisKA"/>
    <property type="match status" value="1"/>
</dbReference>
<evidence type="ECO:0000256" key="5">
    <source>
        <dbReference type="ARBA" id="ARBA00022777"/>
    </source>
</evidence>
<dbReference type="Gene3D" id="1.10.287.130">
    <property type="match status" value="1"/>
</dbReference>
<dbReference type="SUPFAM" id="SSF47384">
    <property type="entry name" value="Homodimeric domain of signal transducing histidine kinase"/>
    <property type="match status" value="1"/>
</dbReference>
<dbReference type="InterPro" id="IPR003594">
    <property type="entry name" value="HATPase_dom"/>
</dbReference>
<dbReference type="EMBL" id="BMYQ01000007">
    <property type="protein sequence ID" value="GGW35411.1"/>
    <property type="molecule type" value="Genomic_DNA"/>
</dbReference>
<sequence length="693" mass="76224">MIGEDDSKTIAPAVPLRKWLWRSYVKAALVPMLLIEFSFIGIYWGTSQVVYDRGAEAITRISTDALEDAATREANIIARRLQSISTLSHIFADETGRALATPAVVSAEEKARHAYTKDGTFYTTRDTGGSAVFFSGAVPIGPAEQEKVWRTVRLDPIMKSIRDSDPLIAQIYLNTHDSYNRIYPYFEVLDIYPPKMDIPTYNFYYEADAQHNPDRKPVWTDAYVDPAGSGWMVSSIAPVYSPAKLEAVIGIDITIDTIVKQVLDIKLPGDGYAVLVGRDGTILALPPKAEQDLGVHELLEHGYEEAIQQDTFKPEEFNIFRRSELSEIALAFQSEATGTRTVTLGHPMIAAWSTIAGPQWKLLVLTSEESVLAESITLRDQLGFVSQIMLALLLLFYVVFFAILWRRSSAMSERVARPLAEVERRMIRISEGSMMSPAERYEISELQTVGDHLTHMGAKLDAANQAKSNFLSAMSHELRTPLTAIIGYANLLEMAEGQPLDAERMRQVRAIASSGWHLVQLVDAVLDLSRIERSDFQLAVQPLDIVSLVQIACDKIRAEAASQGISVTLKMPEGALPKVSADPEVMRRIMAQLLSNAVKYNVRGGAVEVRFDQSAPDMLGVVVKDTGVGIAAEHQARVFTAFDRLGHENGTIGGAGIGLAISRRLAELTGGRLSFESAPGQGSTFTIQVPRAV</sequence>
<dbReference type="InterPro" id="IPR003661">
    <property type="entry name" value="HisK_dim/P_dom"/>
</dbReference>
<evidence type="ECO:0000313" key="10">
    <source>
        <dbReference type="Proteomes" id="UP000628984"/>
    </source>
</evidence>
<evidence type="ECO:0000256" key="4">
    <source>
        <dbReference type="ARBA" id="ARBA00022679"/>
    </source>
</evidence>
<dbReference type="InterPro" id="IPR004358">
    <property type="entry name" value="Sig_transdc_His_kin-like_C"/>
</dbReference>
<feature type="transmembrane region" description="Helical" evidence="7">
    <location>
        <begin position="384"/>
        <end position="405"/>
    </location>
</feature>
<dbReference type="InterPro" id="IPR050736">
    <property type="entry name" value="Sensor_HK_Regulatory"/>
</dbReference>
<dbReference type="GO" id="GO:0000155">
    <property type="term" value="F:phosphorelay sensor kinase activity"/>
    <property type="evidence" value="ECO:0007669"/>
    <property type="project" value="InterPro"/>
</dbReference>
<keyword evidence="7" id="KW-0812">Transmembrane</keyword>
<dbReference type="PRINTS" id="PR00344">
    <property type="entry name" value="BCTRLSENSOR"/>
</dbReference>
<accession>A0A918MM53</accession>
<evidence type="ECO:0000256" key="3">
    <source>
        <dbReference type="ARBA" id="ARBA00022553"/>
    </source>
</evidence>
<dbReference type="InterPro" id="IPR036890">
    <property type="entry name" value="HATPase_C_sf"/>
</dbReference>
<feature type="domain" description="Histidine kinase" evidence="8">
    <location>
        <begin position="473"/>
        <end position="693"/>
    </location>
</feature>
<dbReference type="CDD" id="cd18774">
    <property type="entry name" value="PDC2_HK_sensor"/>
    <property type="match status" value="1"/>
</dbReference>
<keyword evidence="6" id="KW-0902">Two-component regulatory system</keyword>
<dbReference type="SMART" id="SM00387">
    <property type="entry name" value="HATPase_c"/>
    <property type="match status" value="1"/>
</dbReference>
<dbReference type="Gene3D" id="3.30.565.10">
    <property type="entry name" value="Histidine kinase-like ATPase, C-terminal domain"/>
    <property type="match status" value="1"/>
</dbReference>
<keyword evidence="10" id="KW-1185">Reference proteome</keyword>
<evidence type="ECO:0000256" key="2">
    <source>
        <dbReference type="ARBA" id="ARBA00012438"/>
    </source>
</evidence>
<reference evidence="9" key="2">
    <citation type="submission" date="2020-09" db="EMBL/GenBank/DDBJ databases">
        <authorList>
            <person name="Sun Q."/>
            <person name="Kim S."/>
        </authorList>
    </citation>
    <scope>NUCLEOTIDE SEQUENCE</scope>
    <source>
        <strain evidence="9">KCTC 23714</strain>
    </source>
</reference>
<keyword evidence="7" id="KW-0472">Membrane</keyword>
<dbReference type="Pfam" id="PF00512">
    <property type="entry name" value="HisKA"/>
    <property type="match status" value="1"/>
</dbReference>
<keyword evidence="4" id="KW-0808">Transferase</keyword>
<dbReference type="RefSeq" id="WP_189634205.1">
    <property type="nucleotide sequence ID" value="NZ_BMYQ01000007.1"/>
</dbReference>
<keyword evidence="7" id="KW-1133">Transmembrane helix</keyword>
<dbReference type="PANTHER" id="PTHR43711">
    <property type="entry name" value="TWO-COMPONENT HISTIDINE KINASE"/>
    <property type="match status" value="1"/>
</dbReference>
<dbReference type="Gene3D" id="3.30.450.20">
    <property type="entry name" value="PAS domain"/>
    <property type="match status" value="1"/>
</dbReference>
<keyword evidence="5" id="KW-0418">Kinase</keyword>
<dbReference type="Pfam" id="PF02518">
    <property type="entry name" value="HATPase_c"/>
    <property type="match status" value="1"/>
</dbReference>
<evidence type="ECO:0000313" key="9">
    <source>
        <dbReference type="EMBL" id="GGW35411.1"/>
    </source>
</evidence>
<dbReference type="InterPro" id="IPR036097">
    <property type="entry name" value="HisK_dim/P_sf"/>
</dbReference>
<dbReference type="PROSITE" id="PS50109">
    <property type="entry name" value="HIS_KIN"/>
    <property type="match status" value="1"/>
</dbReference>